<keyword evidence="9" id="KW-1185">Reference proteome</keyword>
<dbReference type="AlphaFoldDB" id="A0A511USM1"/>
<dbReference type="InterPro" id="IPR004433">
    <property type="entry name" value="MenaQ_synth_MenD"/>
</dbReference>
<dbReference type="CDD" id="cd07037">
    <property type="entry name" value="TPP_PYR_MenD"/>
    <property type="match status" value="1"/>
</dbReference>
<keyword evidence="4" id="KW-0460">Magnesium</keyword>
<keyword evidence="6" id="KW-0464">Manganese</keyword>
<evidence type="ECO:0000313" key="8">
    <source>
        <dbReference type="EMBL" id="GEN29584.1"/>
    </source>
</evidence>
<evidence type="ECO:0000256" key="1">
    <source>
        <dbReference type="ARBA" id="ARBA00022428"/>
    </source>
</evidence>
<evidence type="ECO:0000256" key="2">
    <source>
        <dbReference type="ARBA" id="ARBA00022679"/>
    </source>
</evidence>
<dbReference type="OrthoDB" id="9791859at2"/>
<evidence type="ECO:0000259" key="7">
    <source>
        <dbReference type="Pfam" id="PF02776"/>
    </source>
</evidence>
<dbReference type="InterPro" id="IPR029061">
    <property type="entry name" value="THDP-binding"/>
</dbReference>
<dbReference type="PANTHER" id="PTHR42916:SF1">
    <property type="entry name" value="PROTEIN PHYLLO, CHLOROPLASTIC"/>
    <property type="match status" value="1"/>
</dbReference>
<dbReference type="PANTHER" id="PTHR42916">
    <property type="entry name" value="2-SUCCINYL-5-ENOLPYRUVYL-6-HYDROXY-3-CYCLOHEXENE-1-CARBOXYLATE SYNTHASE"/>
    <property type="match status" value="1"/>
</dbReference>
<dbReference type="GO" id="GO:0046872">
    <property type="term" value="F:metal ion binding"/>
    <property type="evidence" value="ECO:0007669"/>
    <property type="project" value="UniProtKB-KW"/>
</dbReference>
<dbReference type="GO" id="GO:0070204">
    <property type="term" value="F:2-succinyl-5-enolpyruvyl-6-hydroxy-3-cyclohexene-1-carboxylic-acid synthase activity"/>
    <property type="evidence" value="ECO:0007669"/>
    <property type="project" value="InterPro"/>
</dbReference>
<evidence type="ECO:0000256" key="3">
    <source>
        <dbReference type="ARBA" id="ARBA00022723"/>
    </source>
</evidence>
<keyword evidence="5" id="KW-0786">Thiamine pyrophosphate</keyword>
<comment type="caution">
    <text evidence="8">The sequence shown here is derived from an EMBL/GenBank/DDBJ whole genome shotgun (WGS) entry which is preliminary data.</text>
</comment>
<keyword evidence="1" id="KW-0474">Menaquinone biosynthesis</keyword>
<dbReference type="RefSeq" id="WP_146876490.1">
    <property type="nucleotide sequence ID" value="NZ_BJXV01000025.1"/>
</dbReference>
<evidence type="ECO:0000256" key="6">
    <source>
        <dbReference type="ARBA" id="ARBA00023211"/>
    </source>
</evidence>
<dbReference type="Gene3D" id="3.40.50.970">
    <property type="match status" value="2"/>
</dbReference>
<evidence type="ECO:0000256" key="4">
    <source>
        <dbReference type="ARBA" id="ARBA00022842"/>
    </source>
</evidence>
<dbReference type="InterPro" id="IPR012001">
    <property type="entry name" value="Thiamin_PyroP_enz_TPP-bd_dom"/>
</dbReference>
<dbReference type="EMBL" id="BJXV01000025">
    <property type="protein sequence ID" value="GEN29584.1"/>
    <property type="molecule type" value="Genomic_DNA"/>
</dbReference>
<dbReference type="Proteomes" id="UP000321303">
    <property type="component" value="Unassembled WGS sequence"/>
</dbReference>
<dbReference type="SUPFAM" id="SSF52518">
    <property type="entry name" value="Thiamin diphosphate-binding fold (THDP-binding)"/>
    <property type="match status" value="2"/>
</dbReference>
<sequence>MSKFYTDDRNVQILVALLKAHGIRKIVASPGTTNMALVGSCQHDPWFEMYSCVDERSAAYMACGLAAESEEPVVLTCTGATASRNYFPGLTEAYYRKLPILAITFFDSYHGIGNLVPQMIDRSVSPKDTVRYKVELPPVKDEADFKFAELKLNTAILELRRNGGRPVHVNLENSRKKFTTKELPPVRIINRITRKSAFPAIPSEAKRIAVYICSHSSWTESQIESLDAFCQRNNAVVFCDHTSGYKGKYRMMFSLVATQDRYFSPLCRPDLLIHIGEMSGDYTIYGRMSSAKEVWRVNEDGEVRDTFGKLRYIYEMDEQDFFDYYTKYPVSTLVNTDEYLQSCISEHIRISDKIPELPFSNIWIAKTVAPRIPEKSFFHFGVSNTMRSWTFFDVPRSVSTNANVGGRGIDGMLSSLIGASLVNSNALHFGVLGDLTFFYDMNSLGNRHVGKNLRILLVNNGRGTEFRLYMHPGQKMLGNEADSYVAAAGHFGNQSPDLVKNYVTALGFEYLHASNKTEFTAVIDRFLTPEITDKPMLLEVFTDSQDESDALETLRNLEVLKVTQSKDLTRRILGKRGVKVLKKVLGK</sequence>
<feature type="domain" description="Thiamine pyrophosphate enzyme N-terminal TPP-binding" evidence="7">
    <location>
        <begin position="12"/>
        <end position="121"/>
    </location>
</feature>
<dbReference type="GO" id="GO:0009234">
    <property type="term" value="P:menaquinone biosynthetic process"/>
    <property type="evidence" value="ECO:0007669"/>
    <property type="project" value="UniProtKB-KW"/>
</dbReference>
<dbReference type="Pfam" id="PF02776">
    <property type="entry name" value="TPP_enzyme_N"/>
    <property type="match status" value="1"/>
</dbReference>
<organism evidence="8 9">
    <name type="scientific">Halovibrio variabilis</name>
    <dbReference type="NCBI Taxonomy" id="31910"/>
    <lineage>
        <taxon>Bacteria</taxon>
        <taxon>Pseudomonadati</taxon>
        <taxon>Pseudomonadota</taxon>
        <taxon>Gammaproteobacteria</taxon>
        <taxon>Oceanospirillales</taxon>
        <taxon>Halomonadaceae</taxon>
        <taxon>Halovibrio</taxon>
    </lineage>
</organism>
<keyword evidence="3" id="KW-0479">Metal-binding</keyword>
<gene>
    <name evidence="8" type="ORF">HVA01_32300</name>
</gene>
<keyword evidence="2" id="KW-0808">Transferase</keyword>
<protein>
    <submittedName>
        <fullName evidence="8">2-succinyl-5-enolpyruvyl-6-hydroxy-3-cyclohexene-1-carboxylate synthase</fullName>
    </submittedName>
</protein>
<accession>A0A511USM1</accession>
<dbReference type="PIRSF" id="PIRSF004983">
    <property type="entry name" value="MenD"/>
    <property type="match status" value="1"/>
</dbReference>
<evidence type="ECO:0000256" key="5">
    <source>
        <dbReference type="ARBA" id="ARBA00023052"/>
    </source>
</evidence>
<evidence type="ECO:0000313" key="9">
    <source>
        <dbReference type="Proteomes" id="UP000321303"/>
    </source>
</evidence>
<dbReference type="GO" id="GO:0030976">
    <property type="term" value="F:thiamine pyrophosphate binding"/>
    <property type="evidence" value="ECO:0007669"/>
    <property type="project" value="InterPro"/>
</dbReference>
<proteinExistence type="predicted"/>
<dbReference type="Gene3D" id="3.40.50.1220">
    <property type="entry name" value="TPP-binding domain"/>
    <property type="match status" value="1"/>
</dbReference>
<reference evidence="8 9" key="1">
    <citation type="submission" date="2019-07" db="EMBL/GenBank/DDBJ databases">
        <title>Whole genome shotgun sequence of Halomonas variabilis NBRC 102410.</title>
        <authorList>
            <person name="Hosoyama A."/>
            <person name="Uohara A."/>
            <person name="Ohji S."/>
            <person name="Ichikawa N."/>
        </authorList>
    </citation>
    <scope>NUCLEOTIDE SEQUENCE [LARGE SCALE GENOMIC DNA]</scope>
    <source>
        <strain evidence="8 9">NBRC 102410</strain>
    </source>
</reference>
<name>A0A511USM1_9GAMM</name>